<evidence type="ECO:0000256" key="1">
    <source>
        <dbReference type="SAM" id="MobiDB-lite"/>
    </source>
</evidence>
<gene>
    <name evidence="3" type="ORF">MACK_003288</name>
</gene>
<feature type="signal peptide" evidence="2">
    <location>
        <begin position="1"/>
        <end position="20"/>
    </location>
</feature>
<dbReference type="InterPro" id="IPR007480">
    <property type="entry name" value="DUF529"/>
</dbReference>
<feature type="compositionally biased region" description="Low complexity" evidence="1">
    <location>
        <begin position="625"/>
        <end position="680"/>
    </location>
</feature>
<feature type="chain" id="PRO_5036962850" evidence="2">
    <location>
        <begin position="21"/>
        <end position="784"/>
    </location>
</feature>
<name>A0A976XJ35_THEOR</name>
<feature type="compositionally biased region" description="Low complexity" evidence="1">
    <location>
        <begin position="539"/>
        <end position="554"/>
    </location>
</feature>
<dbReference type="AlphaFoldDB" id="A0A976XJ35"/>
<feature type="region of interest" description="Disordered" evidence="1">
    <location>
        <begin position="473"/>
        <end position="771"/>
    </location>
</feature>
<feature type="compositionally biased region" description="Basic and acidic residues" evidence="1">
    <location>
        <begin position="700"/>
        <end position="712"/>
    </location>
</feature>
<evidence type="ECO:0000313" key="4">
    <source>
        <dbReference type="Proteomes" id="UP000244811"/>
    </source>
</evidence>
<sequence>MNRFIFSTIFILININLINCDDNDTDDQAQVPINVNLKNIKSEDFDILRFINNIGAVKRIRLDSYKLTPKTNKKINKVTFGNVDLWTTEVSTECSNITIHNNGFVFFILKAPKGGLTNYIHLRLINGSVVFTGALDLMYVMNYENLDQELNKPQILNISNDYDALYFNHRYKQKEGLRYEAYEINKGEVIMEVKDSVDTIWKLKPGLHSPCKKVRVFKQEMTLLDKDTGKNETDMVTTFVSIVLAYDGAVHYKFDLDTEKWVNLSSTDFGSGIEDFIKNQLNDFGQGEESSTDEVEAEQGVDASADNSRTLDIFKKHKNMNYENRNLIPLRIVHVSMKERVNIDRIVYNNQTLLETLSAEFEMNVVAASGGWYYVEVIIKSENDLTKDEIHKNIVFMRATKDTYTAYFQVSNADETAGNITSGRFLEIMDKEIHNSDDLIQLKFRDFYELRVGANGAHLTDEIRLKINPYYPEEDEVVPPEPPARDHKPDGTGQGDSIPPNHNGTNNLPNDSSGQGDPDASPDASESGGNTPPDGGKAPPTTNTPTGDKTPPTGDDSRRVVDPPLGGNTPDGDKVPPTTGATTGGKAPPTTNTPTGDKTPPTGDDSRRVVDPPLGGNTPDGDKVPPTTGATTGDKTPPTTNTPTGDKKPPTTTTTTGDKKPPTTTTTTGDKKPPTTTTTTGDKKPPITGMPGSTNNTTGEKPETGKDNKTDRGLTTGTGRGTGTHTDSGARTNRSTGAGSNETNIVDNDKDTSEDEEDEDSEKSGFISSISKLSILIITASMLI</sequence>
<feature type="compositionally biased region" description="Polar residues" evidence="1">
    <location>
        <begin position="730"/>
        <end position="746"/>
    </location>
</feature>
<evidence type="ECO:0000313" key="3">
    <source>
        <dbReference type="EMBL" id="UVC49453.1"/>
    </source>
</evidence>
<dbReference type="EMBL" id="CP056069">
    <property type="protein sequence ID" value="UVC49453.1"/>
    <property type="molecule type" value="Genomic_DNA"/>
</dbReference>
<proteinExistence type="predicted"/>
<feature type="compositionally biased region" description="Low complexity" evidence="1">
    <location>
        <begin position="576"/>
        <end position="603"/>
    </location>
</feature>
<accession>A0A976XJ35</accession>
<dbReference type="Pfam" id="PF04385">
    <property type="entry name" value="FAINT"/>
    <property type="match status" value="1"/>
</dbReference>
<keyword evidence="2" id="KW-0732">Signal</keyword>
<dbReference type="Proteomes" id="UP000244811">
    <property type="component" value="Chromosome 1"/>
</dbReference>
<organism evidence="3 4">
    <name type="scientific">Theileria orientalis</name>
    <dbReference type="NCBI Taxonomy" id="68886"/>
    <lineage>
        <taxon>Eukaryota</taxon>
        <taxon>Sar</taxon>
        <taxon>Alveolata</taxon>
        <taxon>Apicomplexa</taxon>
        <taxon>Aconoidasida</taxon>
        <taxon>Piroplasmida</taxon>
        <taxon>Theileriidae</taxon>
        <taxon>Theileria</taxon>
    </lineage>
</organism>
<protein>
    <submittedName>
        <fullName evidence="3">Uncharacterized protein</fullName>
    </submittedName>
</protein>
<evidence type="ECO:0000256" key="2">
    <source>
        <dbReference type="SAM" id="SignalP"/>
    </source>
</evidence>
<feature type="compositionally biased region" description="Acidic residues" evidence="1">
    <location>
        <begin position="752"/>
        <end position="761"/>
    </location>
</feature>
<feature type="compositionally biased region" description="Polar residues" evidence="1">
    <location>
        <begin position="500"/>
        <end position="515"/>
    </location>
</feature>
<reference evidence="3" key="1">
    <citation type="submission" date="2022-07" db="EMBL/GenBank/DDBJ databases">
        <title>Evaluation of T. orientalis genome assembly methods using nanopore sequencing and analysis of variation between genomes.</title>
        <authorList>
            <person name="Yam J."/>
            <person name="Micallef M.L."/>
            <person name="Liu M."/>
            <person name="Djordjevic S.P."/>
            <person name="Bogema D.R."/>
            <person name="Jenkins C."/>
        </authorList>
    </citation>
    <scope>NUCLEOTIDE SEQUENCE</scope>
    <source>
        <strain evidence="3">Goon Nure</strain>
    </source>
</reference>